<sequence>MTYPVLALMSIAVAGVVAAVAYRVAAHYRAIPRRFWWAVAGSIVVLCVLTVVFDSVMIAADLFRYDESKLSGVRLWLAPIEDLGWPVAAGLAGPCVFLAVDAVARHRASRAVPPSYEGPK</sequence>
<keyword evidence="7" id="KW-0413">Isomerase</keyword>
<feature type="transmembrane region" description="Helical" evidence="8">
    <location>
        <begin position="6"/>
        <end position="25"/>
    </location>
</feature>
<accession>C7QZK3</accession>
<evidence type="ECO:0000313" key="10">
    <source>
        <dbReference type="EMBL" id="ACV08009.1"/>
    </source>
</evidence>
<evidence type="ECO:0000256" key="4">
    <source>
        <dbReference type="ARBA" id="ARBA00022746"/>
    </source>
</evidence>
<name>C7QZK3_JONDD</name>
<dbReference type="AlphaFoldDB" id="C7QZK3"/>
<evidence type="ECO:0000256" key="8">
    <source>
        <dbReference type="SAM" id="Phobius"/>
    </source>
</evidence>
<dbReference type="NCBIfam" id="TIGR03462">
    <property type="entry name" value="CarR_dom_SF"/>
    <property type="match status" value="1"/>
</dbReference>
<keyword evidence="6 8" id="KW-0472">Membrane</keyword>
<dbReference type="STRING" id="471856.Jden_0338"/>
<dbReference type="HOGENOM" id="CLU_153089_1_0_11"/>
<feature type="transmembrane region" description="Helical" evidence="8">
    <location>
        <begin position="83"/>
        <end position="104"/>
    </location>
</feature>
<evidence type="ECO:0000256" key="6">
    <source>
        <dbReference type="ARBA" id="ARBA00023136"/>
    </source>
</evidence>
<evidence type="ECO:0000256" key="5">
    <source>
        <dbReference type="ARBA" id="ARBA00022989"/>
    </source>
</evidence>
<comment type="pathway">
    <text evidence="2">Carotenoid biosynthesis.</text>
</comment>
<feature type="transmembrane region" description="Helical" evidence="8">
    <location>
        <begin position="37"/>
        <end position="63"/>
    </location>
</feature>
<proteinExistence type="predicted"/>
<dbReference type="InterPro" id="IPR017825">
    <property type="entry name" value="Lycopene_cyclase_dom"/>
</dbReference>
<comment type="subcellular location">
    <subcellularLocation>
        <location evidence="1">Membrane</location>
        <topology evidence="1">Multi-pass membrane protein</topology>
    </subcellularLocation>
</comment>
<keyword evidence="4" id="KW-0125">Carotenoid biosynthesis</keyword>
<keyword evidence="5 8" id="KW-1133">Transmembrane helix</keyword>
<protein>
    <submittedName>
        <fullName evidence="10">Lycopene cyclase domain protein</fullName>
    </submittedName>
</protein>
<dbReference type="GO" id="GO:0016872">
    <property type="term" value="F:intramolecular lyase activity"/>
    <property type="evidence" value="ECO:0007669"/>
    <property type="project" value="InterPro"/>
</dbReference>
<dbReference type="Proteomes" id="UP000000628">
    <property type="component" value="Chromosome"/>
</dbReference>
<dbReference type="GO" id="GO:0045436">
    <property type="term" value="F:lycopene beta cyclase activity"/>
    <property type="evidence" value="ECO:0007669"/>
    <property type="project" value="UniProtKB-ARBA"/>
</dbReference>
<evidence type="ECO:0000256" key="3">
    <source>
        <dbReference type="ARBA" id="ARBA00022692"/>
    </source>
</evidence>
<keyword evidence="3 8" id="KW-0812">Transmembrane</keyword>
<dbReference type="GO" id="GO:0016020">
    <property type="term" value="C:membrane"/>
    <property type="evidence" value="ECO:0007669"/>
    <property type="project" value="UniProtKB-SubCell"/>
</dbReference>
<gene>
    <name evidence="10" type="ordered locus">Jden_0338</name>
</gene>
<evidence type="ECO:0000256" key="1">
    <source>
        <dbReference type="ARBA" id="ARBA00004141"/>
    </source>
</evidence>
<evidence type="ECO:0000259" key="9">
    <source>
        <dbReference type="Pfam" id="PF18916"/>
    </source>
</evidence>
<dbReference type="EMBL" id="CP001706">
    <property type="protein sequence ID" value="ACV08009.1"/>
    <property type="molecule type" value="Genomic_DNA"/>
</dbReference>
<dbReference type="KEGG" id="jde:Jden_0338"/>
<evidence type="ECO:0000313" key="11">
    <source>
        <dbReference type="Proteomes" id="UP000000628"/>
    </source>
</evidence>
<evidence type="ECO:0000256" key="2">
    <source>
        <dbReference type="ARBA" id="ARBA00004829"/>
    </source>
</evidence>
<dbReference type="GO" id="GO:0016117">
    <property type="term" value="P:carotenoid biosynthetic process"/>
    <property type="evidence" value="ECO:0007669"/>
    <property type="project" value="UniProtKB-KW"/>
</dbReference>
<feature type="domain" description="Lycopene cyclase" evidence="9">
    <location>
        <begin position="16"/>
        <end position="97"/>
    </location>
</feature>
<dbReference type="RefSeq" id="WP_015770638.1">
    <property type="nucleotide sequence ID" value="NC_013174.1"/>
</dbReference>
<dbReference type="eggNOG" id="ENOG503334T">
    <property type="taxonomic scope" value="Bacteria"/>
</dbReference>
<reference evidence="10 11" key="1">
    <citation type="journal article" date="2009" name="Stand. Genomic Sci.">
        <title>Complete genome sequence of Jonesia denitrificans type strain (Prevot 55134).</title>
        <authorList>
            <person name="Pukall R."/>
            <person name="Gehrich-Schroter G."/>
            <person name="Lapidus A."/>
            <person name="Nolan M."/>
            <person name="Glavina Del Rio T."/>
            <person name="Lucas S."/>
            <person name="Chen F."/>
            <person name="Tice H."/>
            <person name="Pitluck S."/>
            <person name="Cheng J.F."/>
            <person name="Copeland A."/>
            <person name="Saunders E."/>
            <person name="Brettin T."/>
            <person name="Detter J.C."/>
            <person name="Bruce D."/>
            <person name="Goodwin L."/>
            <person name="Pati A."/>
            <person name="Ivanova N."/>
            <person name="Mavromatis K."/>
            <person name="Ovchinnikova G."/>
            <person name="Chen A."/>
            <person name="Palaniappan K."/>
            <person name="Land M."/>
            <person name="Hauser L."/>
            <person name="Chang Y.J."/>
            <person name="Jeffries C.D."/>
            <person name="Chain P."/>
            <person name="Goker M."/>
            <person name="Bristow J."/>
            <person name="Eisen J.A."/>
            <person name="Markowitz V."/>
            <person name="Hugenholtz P."/>
            <person name="Kyrpides N.C."/>
            <person name="Klenk H.P."/>
            <person name="Han C."/>
        </authorList>
    </citation>
    <scope>NUCLEOTIDE SEQUENCE [LARGE SCALE GENOMIC DNA]</scope>
    <source>
        <strain evidence="11">ATCC 14870 / DSM 20603 / BCRC 15368 / CIP 55.134 / JCM 11481 / NBRC 15587 / NCTC 10816 / Prevot 55134</strain>
    </source>
</reference>
<keyword evidence="11" id="KW-1185">Reference proteome</keyword>
<evidence type="ECO:0000256" key="7">
    <source>
        <dbReference type="ARBA" id="ARBA00023235"/>
    </source>
</evidence>
<dbReference type="OrthoDB" id="4411839at2"/>
<dbReference type="Pfam" id="PF18916">
    <property type="entry name" value="Lycopene_cyc"/>
    <property type="match status" value="1"/>
</dbReference>
<organism evidence="10 11">
    <name type="scientific">Jonesia denitrificans (strain ATCC 14870 / DSM 20603 / BCRC 15368 / CIP 55.134 / JCM 11481 / NBRC 15587 / NCTC 10816 / Prevot 55134)</name>
    <name type="common">Listeria denitrificans</name>
    <dbReference type="NCBI Taxonomy" id="471856"/>
    <lineage>
        <taxon>Bacteria</taxon>
        <taxon>Bacillati</taxon>
        <taxon>Actinomycetota</taxon>
        <taxon>Actinomycetes</taxon>
        <taxon>Micrococcales</taxon>
        <taxon>Jonesiaceae</taxon>
        <taxon>Jonesia</taxon>
    </lineage>
</organism>